<evidence type="ECO:0000259" key="11">
    <source>
        <dbReference type="Pfam" id="PF03033"/>
    </source>
</evidence>
<evidence type="ECO:0000256" key="2">
    <source>
        <dbReference type="ARBA" id="ARBA00022618"/>
    </source>
</evidence>
<dbReference type="GO" id="GO:0071555">
    <property type="term" value="P:cell wall organization"/>
    <property type="evidence" value="ECO:0007669"/>
    <property type="project" value="UniProtKB-KW"/>
</dbReference>
<dbReference type="UniPathway" id="UPA00219"/>
<dbReference type="EMBL" id="JAGSXH010000040">
    <property type="protein sequence ID" value="MBS2964060.1"/>
    <property type="molecule type" value="Genomic_DNA"/>
</dbReference>
<feature type="binding site" evidence="10">
    <location>
        <position position="168"/>
    </location>
    <ligand>
        <name>UDP-N-acetyl-alpha-D-glucosamine</name>
        <dbReference type="ChEBI" id="CHEBI:57705"/>
    </ligand>
</feature>
<proteinExistence type="inferred from homology"/>
<feature type="binding site" evidence="10">
    <location>
        <position position="305"/>
    </location>
    <ligand>
        <name>UDP-N-acetyl-alpha-D-glucosamine</name>
        <dbReference type="ChEBI" id="CHEBI:57705"/>
    </ligand>
</feature>
<dbReference type="GO" id="GO:0050511">
    <property type="term" value="F:undecaprenyldiphospho-muramoylpentapeptide beta-N-acetylglucosaminyltransferase activity"/>
    <property type="evidence" value="ECO:0007669"/>
    <property type="project" value="UniProtKB-UniRule"/>
</dbReference>
<dbReference type="GO" id="GO:0008360">
    <property type="term" value="P:regulation of cell shape"/>
    <property type="evidence" value="ECO:0007669"/>
    <property type="project" value="UniProtKB-KW"/>
</dbReference>
<comment type="function">
    <text evidence="10">Cell wall formation. Catalyzes the transfer of a GlcNAc subunit on undecaprenyl-pyrophosphoryl-MurNAc-pentapeptide (lipid intermediate I) to form undecaprenyl-pyrophosphoryl-MurNAc-(pentapeptide)GlcNAc (lipid intermediate II).</text>
</comment>
<evidence type="ECO:0000256" key="10">
    <source>
        <dbReference type="HAMAP-Rule" id="MF_00033"/>
    </source>
</evidence>
<evidence type="ECO:0000313" key="14">
    <source>
        <dbReference type="Proteomes" id="UP000677913"/>
    </source>
</evidence>
<evidence type="ECO:0000256" key="4">
    <source>
        <dbReference type="ARBA" id="ARBA00022679"/>
    </source>
</evidence>
<dbReference type="NCBIfam" id="TIGR01133">
    <property type="entry name" value="murG"/>
    <property type="match status" value="1"/>
</dbReference>
<keyword evidence="14" id="KW-1185">Reference proteome</keyword>
<dbReference type="PANTHER" id="PTHR21015">
    <property type="entry name" value="UDP-N-ACETYLGLUCOSAMINE--N-ACETYLMURAMYL-(PENTAPEPTIDE) PYROPHOSPHORYL-UNDECAPRENOL N-ACETYLGLUCOSAMINE TRANSFERASE 1"/>
    <property type="match status" value="1"/>
</dbReference>
<keyword evidence="8 10" id="KW-0131">Cell cycle</keyword>
<feature type="binding site" evidence="10">
    <location>
        <position position="131"/>
    </location>
    <ligand>
        <name>UDP-N-acetyl-alpha-D-glucosamine</name>
        <dbReference type="ChEBI" id="CHEBI:57705"/>
    </ligand>
</feature>
<feature type="domain" description="Glycosyl transferase family 28 C-terminal" evidence="12">
    <location>
        <begin position="195"/>
        <end position="363"/>
    </location>
</feature>
<comment type="subcellular location">
    <subcellularLocation>
        <location evidence="10">Cell membrane</location>
        <topology evidence="10">Peripheral membrane protein</topology>
        <orientation evidence="10">Cytoplasmic side</orientation>
    </subcellularLocation>
</comment>
<comment type="similarity">
    <text evidence="10">Belongs to the glycosyltransferase 28 family. MurG subfamily.</text>
</comment>
<dbReference type="InterPro" id="IPR006009">
    <property type="entry name" value="GlcNAc_MurG"/>
</dbReference>
<sequence length="384" mass="39905">MTDAARPIHVVLAGGGTAGHIEPALSLADALRRRDPRIGITALGTTKGLETRLVPERGYDLELIPAVPLPRKPTSELFTVPSRLAGTVRRAAEVLDRVGADVVVGFGGYVALPAYFAARRRAVPIVLHEANVRPGLANRVGARMTERIATGSPDCRLGGGRYIGMPLRRSLSTLDRAALRAEACDAFGLEKEGPTLLVYGGSLGARRLNEAVTAAAPALCAAGVQILHAVGRANYDESALPRIGGAGQGGALAKYVAVPYLDRMDLAYAAADLVLCRGGAMTCAEVAAVGLPAAYIPLPIGNGEQRLNAQPAVRAGGGLMIDDADLTADWLIRELIPLARDRERLDHMGAAAAELGRRDADETLADLVFEAAGSTPAVAAGAQA</sequence>
<dbReference type="AlphaFoldDB" id="A0A8J8BD01"/>
<dbReference type="InterPro" id="IPR004276">
    <property type="entry name" value="GlycoTrans_28_N"/>
</dbReference>
<comment type="caution">
    <text evidence="13">The sequence shown here is derived from an EMBL/GenBank/DDBJ whole genome shotgun (WGS) entry which is preliminary data.</text>
</comment>
<dbReference type="EC" id="2.4.1.227" evidence="10"/>
<accession>A0A8J8BD01</accession>
<dbReference type="GO" id="GO:0009252">
    <property type="term" value="P:peptidoglycan biosynthetic process"/>
    <property type="evidence" value="ECO:0007669"/>
    <property type="project" value="UniProtKB-UniRule"/>
</dbReference>
<dbReference type="InterPro" id="IPR007235">
    <property type="entry name" value="Glyco_trans_28_C"/>
</dbReference>
<evidence type="ECO:0000256" key="7">
    <source>
        <dbReference type="ARBA" id="ARBA00023136"/>
    </source>
</evidence>
<dbReference type="Proteomes" id="UP000677913">
    <property type="component" value="Unassembled WGS sequence"/>
</dbReference>
<dbReference type="Gene3D" id="3.40.50.2000">
    <property type="entry name" value="Glycogen Phosphorylase B"/>
    <property type="match status" value="2"/>
</dbReference>
<dbReference type="GO" id="GO:0051301">
    <property type="term" value="P:cell division"/>
    <property type="evidence" value="ECO:0007669"/>
    <property type="project" value="UniProtKB-KW"/>
</dbReference>
<evidence type="ECO:0000259" key="12">
    <source>
        <dbReference type="Pfam" id="PF04101"/>
    </source>
</evidence>
<keyword evidence="5 10" id="KW-0133">Cell shape</keyword>
<dbReference type="HAMAP" id="MF_00033">
    <property type="entry name" value="MurG"/>
    <property type="match status" value="1"/>
</dbReference>
<keyword evidence="3 10" id="KW-0328">Glycosyltransferase</keyword>
<keyword evidence="1 10" id="KW-1003">Cell membrane</keyword>
<evidence type="ECO:0000256" key="6">
    <source>
        <dbReference type="ARBA" id="ARBA00022984"/>
    </source>
</evidence>
<evidence type="ECO:0000256" key="3">
    <source>
        <dbReference type="ARBA" id="ARBA00022676"/>
    </source>
</evidence>
<evidence type="ECO:0000256" key="5">
    <source>
        <dbReference type="ARBA" id="ARBA00022960"/>
    </source>
</evidence>
<feature type="domain" description="Glycosyltransferase family 28 N-terminal" evidence="11">
    <location>
        <begin position="10"/>
        <end position="149"/>
    </location>
</feature>
<keyword evidence="2 10" id="KW-0132">Cell division</keyword>
<comment type="caution">
    <text evidence="10">Lacks conserved residue(s) required for the propagation of feature annotation.</text>
</comment>
<dbReference type="Pfam" id="PF04101">
    <property type="entry name" value="Glyco_tran_28_C"/>
    <property type="match status" value="1"/>
</dbReference>
<feature type="binding site" evidence="10">
    <location>
        <begin position="17"/>
        <end position="19"/>
    </location>
    <ligand>
        <name>UDP-N-acetyl-alpha-D-glucosamine</name>
        <dbReference type="ChEBI" id="CHEBI:57705"/>
    </ligand>
</feature>
<evidence type="ECO:0000256" key="1">
    <source>
        <dbReference type="ARBA" id="ARBA00022475"/>
    </source>
</evidence>
<reference evidence="13" key="1">
    <citation type="submission" date="2021-04" db="EMBL/GenBank/DDBJ databases">
        <title>Genome based classification of Actinospica acidithermotolerans sp. nov., an actinobacterium isolated from an Indonesian hot spring.</title>
        <authorList>
            <person name="Kusuma A.B."/>
            <person name="Putra K.E."/>
            <person name="Nafisah S."/>
            <person name="Loh J."/>
            <person name="Nouioui I."/>
            <person name="Goodfellow M."/>
        </authorList>
    </citation>
    <scope>NUCLEOTIDE SEQUENCE</scope>
    <source>
        <strain evidence="13">DSM 45618</strain>
    </source>
</reference>
<evidence type="ECO:0000256" key="8">
    <source>
        <dbReference type="ARBA" id="ARBA00023306"/>
    </source>
</evidence>
<comment type="pathway">
    <text evidence="10">Cell wall biogenesis; peptidoglycan biosynthesis.</text>
</comment>
<dbReference type="CDD" id="cd03785">
    <property type="entry name" value="GT28_MurG"/>
    <property type="match status" value="1"/>
</dbReference>
<dbReference type="SUPFAM" id="SSF53756">
    <property type="entry name" value="UDP-Glycosyltransferase/glycogen phosphorylase"/>
    <property type="match status" value="1"/>
</dbReference>
<evidence type="ECO:0000313" key="13">
    <source>
        <dbReference type="EMBL" id="MBS2964060.1"/>
    </source>
</evidence>
<feature type="binding site" evidence="10">
    <location>
        <position position="202"/>
    </location>
    <ligand>
        <name>UDP-N-acetyl-alpha-D-glucosamine</name>
        <dbReference type="ChEBI" id="CHEBI:57705"/>
    </ligand>
</feature>
<keyword evidence="6 10" id="KW-0573">Peptidoglycan synthesis</keyword>
<dbReference type="GO" id="GO:0005975">
    <property type="term" value="P:carbohydrate metabolic process"/>
    <property type="evidence" value="ECO:0007669"/>
    <property type="project" value="InterPro"/>
</dbReference>
<evidence type="ECO:0000256" key="9">
    <source>
        <dbReference type="ARBA" id="ARBA00023316"/>
    </source>
</evidence>
<gene>
    <name evidence="10 13" type="primary">murG</name>
    <name evidence="13" type="ORF">KGA66_13465</name>
</gene>
<dbReference type="PANTHER" id="PTHR21015:SF22">
    <property type="entry name" value="GLYCOSYLTRANSFERASE"/>
    <property type="match status" value="1"/>
</dbReference>
<dbReference type="GO" id="GO:0005886">
    <property type="term" value="C:plasma membrane"/>
    <property type="evidence" value="ECO:0007669"/>
    <property type="project" value="UniProtKB-SubCell"/>
</dbReference>
<name>A0A8J8BD01_9ACTN</name>
<dbReference type="Pfam" id="PF03033">
    <property type="entry name" value="Glyco_transf_28"/>
    <property type="match status" value="1"/>
</dbReference>
<keyword evidence="4 10" id="KW-0808">Transferase</keyword>
<comment type="catalytic activity">
    <reaction evidence="10">
        <text>di-trans,octa-cis-undecaprenyl diphospho-N-acetyl-alpha-D-muramoyl-L-alanyl-D-glutamyl-meso-2,6-diaminopimeloyl-D-alanyl-D-alanine + UDP-N-acetyl-alpha-D-glucosamine = di-trans,octa-cis-undecaprenyl diphospho-[N-acetyl-alpha-D-glucosaminyl-(1-&gt;4)]-N-acetyl-alpha-D-muramoyl-L-alanyl-D-glutamyl-meso-2,6-diaminopimeloyl-D-alanyl-D-alanine + UDP + H(+)</text>
        <dbReference type="Rhea" id="RHEA:31227"/>
        <dbReference type="ChEBI" id="CHEBI:15378"/>
        <dbReference type="ChEBI" id="CHEBI:57705"/>
        <dbReference type="ChEBI" id="CHEBI:58223"/>
        <dbReference type="ChEBI" id="CHEBI:61387"/>
        <dbReference type="ChEBI" id="CHEBI:61388"/>
        <dbReference type="EC" id="2.4.1.227"/>
    </reaction>
</comment>
<protein>
    <recommendedName>
        <fullName evidence="10">UDP-N-acetylglucosamine--N-acetylmuramyl-(pentapeptide) pyrophosphoryl-undecaprenol N-acetylglucosamine transferase</fullName>
        <ecNumber evidence="10">2.4.1.227</ecNumber>
    </recommendedName>
    <alternativeName>
        <fullName evidence="10">Undecaprenyl-PP-MurNAc-pentapeptide-UDPGlcNAc GlcNAc transferase</fullName>
    </alternativeName>
</protein>
<organism evidence="13 14">
    <name type="scientific">Actinocrinis puniceicyclus</name>
    <dbReference type="NCBI Taxonomy" id="977794"/>
    <lineage>
        <taxon>Bacteria</taxon>
        <taxon>Bacillati</taxon>
        <taxon>Actinomycetota</taxon>
        <taxon>Actinomycetes</taxon>
        <taxon>Catenulisporales</taxon>
        <taxon>Actinospicaceae</taxon>
        <taxon>Actinocrinis</taxon>
    </lineage>
</organism>
<keyword evidence="7 10" id="KW-0472">Membrane</keyword>
<keyword evidence="9 10" id="KW-0961">Cell wall biogenesis/degradation</keyword>